<keyword evidence="2" id="KW-1185">Reference proteome</keyword>
<sequence length="389" mass="45178">MKKILVMSSRAPYPLHSGGAIRTYQVIKLLSRIYTVDLVYITDDLKDETVSEMGRFCREVIPFPVRKMDYYLNVCKGLISNTLPLQVNYFYFDKVQSWVDRNIHKYDGVFCNNIRTAEYVRNKKGITKWLDFVDAISMNYEKAKKQETGLWRWLYKVDFTRCRRYEQMVLNAFTKCMIISEVDRDYILSKYKGEKDITVIGNYVDISEKVNLHKKNNYQLLFVGRMDYEPNVTAVNYFVENVYPLVENEIPEVIFYIVGISPSVAVKKLARVDKVVVTGFVEDVAIYMRESAIFVAPMRSGAGVQNKILQAMSIEGCVITTTIGREGIEVCHDELIVADDPVIMARQIVLLLRDSEKRKIIGKNARRYIENHLSEEVIYSKLRSFILDE</sequence>
<dbReference type="CDD" id="cd03801">
    <property type="entry name" value="GT4_PimA-like"/>
    <property type="match status" value="1"/>
</dbReference>
<gene>
    <name evidence="1" type="ORF">GGR14_002994</name>
</gene>
<accession>A0A7W6MZM5</accession>
<name>A0A7W6MZM5_9BACT</name>
<dbReference type="AlphaFoldDB" id="A0A7W6MZM5"/>
<dbReference type="SUPFAM" id="SSF53756">
    <property type="entry name" value="UDP-Glycosyltransferase/glycogen phosphorylase"/>
    <property type="match status" value="1"/>
</dbReference>
<keyword evidence="1" id="KW-0808">Transferase</keyword>
<dbReference type="Gene3D" id="3.40.50.2000">
    <property type="entry name" value="Glycogen Phosphorylase B"/>
    <property type="match status" value="2"/>
</dbReference>
<protein>
    <submittedName>
        <fullName evidence="1">Glycosyltransferase involved in cell wall biosynthesis</fullName>
    </submittedName>
</protein>
<dbReference type="RefSeq" id="WP_124318347.1">
    <property type="nucleotide sequence ID" value="NZ_AP028155.1"/>
</dbReference>
<dbReference type="PANTHER" id="PTHR12526:SF630">
    <property type="entry name" value="GLYCOSYLTRANSFERASE"/>
    <property type="match status" value="1"/>
</dbReference>
<dbReference type="OrthoDB" id="9807209at2"/>
<dbReference type="Proteomes" id="UP000546007">
    <property type="component" value="Unassembled WGS sequence"/>
</dbReference>
<organism evidence="1 2">
    <name type="scientific">Butyricimonas faecihominis</name>
    <dbReference type="NCBI Taxonomy" id="1472416"/>
    <lineage>
        <taxon>Bacteria</taxon>
        <taxon>Pseudomonadati</taxon>
        <taxon>Bacteroidota</taxon>
        <taxon>Bacteroidia</taxon>
        <taxon>Bacteroidales</taxon>
        <taxon>Odoribacteraceae</taxon>
        <taxon>Butyricimonas</taxon>
    </lineage>
</organism>
<proteinExistence type="predicted"/>
<dbReference type="GeneID" id="93100001"/>
<dbReference type="GO" id="GO:0016740">
    <property type="term" value="F:transferase activity"/>
    <property type="evidence" value="ECO:0007669"/>
    <property type="project" value="UniProtKB-KW"/>
</dbReference>
<dbReference type="Pfam" id="PF13692">
    <property type="entry name" value="Glyco_trans_1_4"/>
    <property type="match status" value="1"/>
</dbReference>
<dbReference type="PANTHER" id="PTHR12526">
    <property type="entry name" value="GLYCOSYLTRANSFERASE"/>
    <property type="match status" value="1"/>
</dbReference>
<dbReference type="EMBL" id="JACIES010000008">
    <property type="protein sequence ID" value="MBB4027184.1"/>
    <property type="molecule type" value="Genomic_DNA"/>
</dbReference>
<evidence type="ECO:0000313" key="2">
    <source>
        <dbReference type="Proteomes" id="UP000546007"/>
    </source>
</evidence>
<evidence type="ECO:0000313" key="1">
    <source>
        <dbReference type="EMBL" id="MBB4027184.1"/>
    </source>
</evidence>
<reference evidence="1 2" key="1">
    <citation type="submission" date="2020-08" db="EMBL/GenBank/DDBJ databases">
        <title>Genomic Encyclopedia of Type Strains, Phase IV (KMG-IV): sequencing the most valuable type-strain genomes for metagenomic binning, comparative biology and taxonomic classification.</title>
        <authorList>
            <person name="Goeker M."/>
        </authorList>
    </citation>
    <scope>NUCLEOTIDE SEQUENCE [LARGE SCALE GENOMIC DNA]</scope>
    <source>
        <strain evidence="1 2">DSM 105721</strain>
    </source>
</reference>
<comment type="caution">
    <text evidence="1">The sequence shown here is derived from an EMBL/GenBank/DDBJ whole genome shotgun (WGS) entry which is preliminary data.</text>
</comment>